<dbReference type="SMART" id="SM00146">
    <property type="entry name" value="PI3Kc"/>
    <property type="match status" value="1"/>
</dbReference>
<dbReference type="FunFam" id="1.25.40.70:FF:000011">
    <property type="entry name" value="Phosphatidylinositol 4-kinase alpha"/>
    <property type="match status" value="1"/>
</dbReference>
<dbReference type="CDD" id="cd05167">
    <property type="entry name" value="PI4Kc_III_alpha"/>
    <property type="match status" value="1"/>
</dbReference>
<dbReference type="Gene3D" id="3.30.1010.10">
    <property type="entry name" value="Phosphatidylinositol 3-kinase Catalytic Subunit, Chain A, domain 4"/>
    <property type="match status" value="1"/>
</dbReference>
<evidence type="ECO:0000259" key="9">
    <source>
        <dbReference type="PROSITE" id="PS51545"/>
    </source>
</evidence>
<evidence type="ECO:0000256" key="2">
    <source>
        <dbReference type="ARBA" id="ARBA00006209"/>
    </source>
</evidence>
<proteinExistence type="inferred from homology"/>
<protein>
    <recommendedName>
        <fullName evidence="3">1-phosphatidylinositol 4-kinase</fullName>
        <ecNumber evidence="3">2.7.1.67</ecNumber>
    </recommendedName>
</protein>
<dbReference type="FunFam" id="1.10.1070.11:FF:000012">
    <property type="entry name" value="Phosphatidylinositol 4-kinase alpha 1"/>
    <property type="match status" value="1"/>
</dbReference>
<dbReference type="InterPro" id="IPR042236">
    <property type="entry name" value="PI3K_accessory_sf"/>
</dbReference>
<dbReference type="SUPFAM" id="SSF56112">
    <property type="entry name" value="Protein kinase-like (PK-like)"/>
    <property type="match status" value="1"/>
</dbReference>
<evidence type="ECO:0000313" key="10">
    <source>
        <dbReference type="EMBL" id="ORE17005.1"/>
    </source>
</evidence>
<evidence type="ECO:0000256" key="1">
    <source>
        <dbReference type="ARBA" id="ARBA00001686"/>
    </source>
</evidence>
<evidence type="ECO:0000256" key="3">
    <source>
        <dbReference type="ARBA" id="ARBA00012169"/>
    </source>
</evidence>
<dbReference type="InterPro" id="IPR001263">
    <property type="entry name" value="PI3K_accessory_dom"/>
</dbReference>
<dbReference type="InterPro" id="IPR018936">
    <property type="entry name" value="PI3/4_kinase_CS"/>
</dbReference>
<sequence length="1988" mass="225927">MNEDQLNLHSKILLGLAEVLADSRAKASVEEIEKLLSKCPEVPINKGTDIFTREKAPGLGSMTRRRQQTIAALVKYAVKASTERTLELAPRLLSYIRHLPAFDWEPVNLNGPPPSDMITYYLVAGLLEIGSKCPQLYEEITSTLWAYAEFIIKLLPENVEFTVTFILPSLAGLTRALQLSPFLYRPAQLLNLCTNVQAMLQDDVLDMIRISITTCLRNADKSAYSRRVLAQYMSDGAPLSSNRIVHDLLVIFRNTLARILANAVPESSCTTPIVLTPKQYSKLYITKDIERTWTTLMQYSSKNHEVIDKGSEIDAQLKKCVKHLYVTSLGYHDDARKFAEKSDQEGAEWAPDAYMQEILGTSLQVAALSSVYLHEVDNSLTEQISECLFDTLKVPDSWVHIASLDAAVLLAMNFIHLNATMTDMLCRFLATPSSVFDLHEEKLKGSTSVQQHAITRLAQCVQTKFETHGIQTAISTVYALLNEITRYTQTNGEAAYRAKESIISGAPAVEQLNEKQKQQVCANVLSAIVGIAVYIKDAEIISQAFSMLALRRKMLSPYAAASLTMKLVDLALVSSEKVFAEIISLLATINEEAIYAENNLLHTSIISAQLSLAERLKERPEYYQIYLHNILTLFIDIGNSIQRTILKNKKEHEFPLESKLGSLLPVISALLEHANFNPHLSPTGETVALFRNLWFHCILFGFVTESIWIREWHNHMLKIARKTPVLVLESNTNYLESDLEHNSVLRNSSVAENGLGPLRQKLNNFLPSLAYDIKNFSFAQIVFALSVYHVEMMRSRMGDCSHILLYFTNDGINTSTLANALETIAERVSQAFIKDASGKAQGQSLDDNLRSQVAALLKLCCHKRQKVHAMAIKTVERIVLSFTQVFTDGYLIQLLLELVQLTWLSCEAEYRDEYSPVFHFTSHRVKVTIELGDSYVYRKEVCTRLYQNARKWIQLALVRAPNEVSAHLQDYLSDFNKYATSGYSDVVHMGRSLALELGKTSSKSELAVDFVPNVPSVIPDESSNFLHEFRHKNFYLGQIKGMEYLISLREQAAHAENNQGLTSQVPFILRELESVLNDVVNKKSIPIERLHTIMHRSAAYAIAIPELNANIIRYLVRIPVYMFTPESIEIATSIWSWMLVERPEMESKLMIEVVNMWNWSQCYRKGMFSPLLNVKHPFASKMTYAPSDKAIRDTNHRVATFLFTPHVTWIKFLSNRFYVFRHNSKHLVSLLISLLQSSFENAHLMCTHPLARYARFSLLQLGLKVLQSTRLEALAEYKFRTSLYHAAFDWFHQAPQWHYGARKSLALQEYRLLTDFYNTAMGDTPSLSFMITCASIMGGNNTKLATGHLTFLKDKSKDEVIKQHKNIHKLLLLFIESELTKLSVWSNPLNTVDPGNPANFVGNTEKSMVSDDAWKEIIRVAWGISPKLAIQMDARFVQPVVRRELHRLVANNTLDVVDIPEALVILLGEKLSSNAKLDLRYLQYWAPVPAITAANYFLPAYGNHPLILQYAMRTLEYYPVDTVFFYVPQIVQALRYDALGYVEKYILKAGQSSQLFAHQIIWNMQANFYIDADKGCQKPDPLKPTLERIIEKLVASFTGEDRAFYEREFKFFGEVTAISGYLKEYIKYGQNEKKPLQKKRLDEELAKIKVDIGVYLPSNPDGHVLDIDRSSGRPLQSHAKAPFMATFLIEKEQEDAHHLALVKHQQQQQQQQNELEIYKRTKQIWQAAIFKVGDDCRQDVLALQLIAVFKNIFTSVGLDLYVYPYRVVATAPGRGVIDVIPRSISRDQLGREKVNSLYDYFVAKYGGPDSIAFQRARLNFVQSVAAYSVISYLLQFKDRHNGNIMLDDDGHIIHIDNAYVDFGFIFDIAPGGITFESSPFKLTAEMIQVMGGGSEEQAFRQFSELVIKAYLASRPYAELIMQLVTLMLQSGLPCFKGETIKRMRTRFQTDKNDRAAADFMLMRIKDSFANQRTVLYDYFQKLTNGIPY</sequence>
<dbReference type="InterPro" id="IPR036940">
    <property type="entry name" value="PI3/4_kinase_cat_sf"/>
</dbReference>
<comment type="catalytic activity">
    <reaction evidence="1">
        <text>a 1,2-diacyl-sn-glycero-3-phospho-(1D-myo-inositol) + ATP = a 1,2-diacyl-sn-glycero-3-phospho-(1D-myo-inositol 4-phosphate) + ADP + H(+)</text>
        <dbReference type="Rhea" id="RHEA:19877"/>
        <dbReference type="ChEBI" id="CHEBI:15378"/>
        <dbReference type="ChEBI" id="CHEBI:30616"/>
        <dbReference type="ChEBI" id="CHEBI:57880"/>
        <dbReference type="ChEBI" id="CHEBI:58178"/>
        <dbReference type="ChEBI" id="CHEBI:456216"/>
        <dbReference type="EC" id="2.7.1.67"/>
    </reaction>
</comment>
<dbReference type="PANTHER" id="PTHR10048:SF15">
    <property type="entry name" value="PHOSPHATIDYLINOSITOL 4-KINASE ALPHA"/>
    <property type="match status" value="1"/>
</dbReference>
<evidence type="ECO:0000256" key="4">
    <source>
        <dbReference type="ARBA" id="ARBA00022679"/>
    </source>
</evidence>
<evidence type="ECO:0000256" key="7">
    <source>
        <dbReference type="ARBA" id="ARBA00022840"/>
    </source>
</evidence>
<dbReference type="SMART" id="SM00145">
    <property type="entry name" value="PI3Ka"/>
    <property type="match status" value="1"/>
</dbReference>
<dbReference type="GO" id="GO:0005524">
    <property type="term" value="F:ATP binding"/>
    <property type="evidence" value="ECO:0007669"/>
    <property type="project" value="UniProtKB-KW"/>
</dbReference>
<dbReference type="InterPro" id="IPR015433">
    <property type="entry name" value="PI3/4_kinase"/>
</dbReference>
<dbReference type="EMBL" id="KV921368">
    <property type="protein sequence ID" value="ORE17005.1"/>
    <property type="molecule type" value="Genomic_DNA"/>
</dbReference>
<dbReference type="SUPFAM" id="SSF48371">
    <property type="entry name" value="ARM repeat"/>
    <property type="match status" value="2"/>
</dbReference>
<dbReference type="OMA" id="MKANFFV"/>
<dbReference type="GO" id="GO:0004430">
    <property type="term" value="F:1-phosphatidylinositol 4-kinase activity"/>
    <property type="evidence" value="ECO:0007669"/>
    <property type="project" value="UniProtKB-EC"/>
</dbReference>
<dbReference type="VEuPathDB" id="FungiDB:BCV72DRAFT_332202"/>
<dbReference type="PROSITE" id="PS00915">
    <property type="entry name" value="PI3_4_KINASE_1"/>
    <property type="match status" value="1"/>
</dbReference>
<dbReference type="InterPro" id="IPR011009">
    <property type="entry name" value="Kinase-like_dom_sf"/>
</dbReference>
<feature type="domain" description="PI3K/PI4K catalytic" evidence="8">
    <location>
        <begin position="1695"/>
        <end position="1972"/>
    </location>
</feature>
<evidence type="ECO:0000259" key="8">
    <source>
        <dbReference type="PROSITE" id="PS50290"/>
    </source>
</evidence>
<organism evidence="10 11">
    <name type="scientific">Rhizopus microsporus</name>
    <dbReference type="NCBI Taxonomy" id="58291"/>
    <lineage>
        <taxon>Eukaryota</taxon>
        <taxon>Fungi</taxon>
        <taxon>Fungi incertae sedis</taxon>
        <taxon>Mucoromycota</taxon>
        <taxon>Mucoromycotina</taxon>
        <taxon>Mucoromycetes</taxon>
        <taxon>Mucorales</taxon>
        <taxon>Mucorineae</taxon>
        <taxon>Rhizopodaceae</taxon>
        <taxon>Rhizopus</taxon>
    </lineage>
</organism>
<dbReference type="Pfam" id="PF00613">
    <property type="entry name" value="PI3Ka"/>
    <property type="match status" value="1"/>
</dbReference>
<dbReference type="InterPro" id="IPR045495">
    <property type="entry name" value="PI4K_N"/>
</dbReference>
<dbReference type="Pfam" id="PF00454">
    <property type="entry name" value="PI3_PI4_kinase"/>
    <property type="match status" value="1"/>
</dbReference>
<dbReference type="Pfam" id="PF19274">
    <property type="entry name" value="PI4K_N"/>
    <property type="match status" value="3"/>
</dbReference>
<keyword evidence="7" id="KW-0067">ATP-binding</keyword>
<reference evidence="10 11" key="1">
    <citation type="journal article" date="2016" name="Proc. Natl. Acad. Sci. U.S.A.">
        <title>Lipid metabolic changes in an early divergent fungus govern the establishment of a mutualistic symbiosis with endobacteria.</title>
        <authorList>
            <person name="Lastovetsky O.A."/>
            <person name="Gaspar M.L."/>
            <person name="Mondo S.J."/>
            <person name="LaButti K.M."/>
            <person name="Sandor L."/>
            <person name="Grigoriev I.V."/>
            <person name="Henry S.A."/>
            <person name="Pawlowska T.E."/>
        </authorList>
    </citation>
    <scope>NUCLEOTIDE SEQUENCE [LARGE SCALE GENOMIC DNA]</scope>
    <source>
        <strain evidence="10 11">ATCC 11559</strain>
    </source>
</reference>
<dbReference type="Gene3D" id="1.10.1070.11">
    <property type="entry name" value="Phosphatidylinositol 3-/4-kinase, catalytic domain"/>
    <property type="match status" value="1"/>
</dbReference>
<dbReference type="PROSITE" id="PS00916">
    <property type="entry name" value="PI3_4_KINASE_2"/>
    <property type="match status" value="1"/>
</dbReference>
<dbReference type="Proteomes" id="UP000242381">
    <property type="component" value="Unassembled WGS sequence"/>
</dbReference>
<evidence type="ECO:0000256" key="5">
    <source>
        <dbReference type="ARBA" id="ARBA00022741"/>
    </source>
</evidence>
<feature type="domain" description="PIK helical" evidence="9">
    <location>
        <begin position="1414"/>
        <end position="1592"/>
    </location>
</feature>
<dbReference type="PROSITE" id="PS50290">
    <property type="entry name" value="PI3_4_KINASE_3"/>
    <property type="match status" value="1"/>
</dbReference>
<dbReference type="GO" id="GO:0046854">
    <property type="term" value="P:phosphatidylinositol phosphate biosynthetic process"/>
    <property type="evidence" value="ECO:0007669"/>
    <property type="project" value="InterPro"/>
</dbReference>
<keyword evidence="6" id="KW-0418">Kinase</keyword>
<dbReference type="Gene3D" id="1.25.40.70">
    <property type="entry name" value="Phosphatidylinositol 3-kinase, accessory domain (PIK)"/>
    <property type="match status" value="1"/>
</dbReference>
<comment type="similarity">
    <text evidence="2">Belongs to the PI3/PI4-kinase family. Type III PI4K subfamily.</text>
</comment>
<dbReference type="GO" id="GO:0005886">
    <property type="term" value="C:plasma membrane"/>
    <property type="evidence" value="ECO:0007669"/>
    <property type="project" value="TreeGrafter"/>
</dbReference>
<accession>A0A1X0RY71</accession>
<dbReference type="GO" id="GO:0048015">
    <property type="term" value="P:phosphatidylinositol-mediated signaling"/>
    <property type="evidence" value="ECO:0007669"/>
    <property type="project" value="TreeGrafter"/>
</dbReference>
<dbReference type="FunFam" id="3.30.1010.10:FF:000014">
    <property type="entry name" value="Phosphatidylinositol 4-kinase STT4"/>
    <property type="match status" value="1"/>
</dbReference>
<keyword evidence="5" id="KW-0547">Nucleotide-binding</keyword>
<name>A0A1X0RY71_RHIZD</name>
<dbReference type="EC" id="2.7.1.67" evidence="3"/>
<evidence type="ECO:0000256" key="6">
    <source>
        <dbReference type="ARBA" id="ARBA00022777"/>
    </source>
</evidence>
<dbReference type="InterPro" id="IPR000403">
    <property type="entry name" value="PI3/4_kinase_cat_dom"/>
</dbReference>
<dbReference type="PROSITE" id="PS51545">
    <property type="entry name" value="PIK_HELICAL"/>
    <property type="match status" value="1"/>
</dbReference>
<dbReference type="InterPro" id="IPR016024">
    <property type="entry name" value="ARM-type_fold"/>
</dbReference>
<evidence type="ECO:0000313" key="11">
    <source>
        <dbReference type="Proteomes" id="UP000242381"/>
    </source>
</evidence>
<keyword evidence="4" id="KW-0808">Transferase</keyword>
<dbReference type="PANTHER" id="PTHR10048">
    <property type="entry name" value="PHOSPHATIDYLINOSITOL KINASE"/>
    <property type="match status" value="1"/>
</dbReference>
<dbReference type="GO" id="GO:0005737">
    <property type="term" value="C:cytoplasm"/>
    <property type="evidence" value="ECO:0007669"/>
    <property type="project" value="TreeGrafter"/>
</dbReference>
<gene>
    <name evidence="10" type="ORF">BCV71DRAFT_256391</name>
</gene>